<dbReference type="InterPro" id="IPR046096">
    <property type="entry name" value="DUF6114"/>
</dbReference>
<keyword evidence="2" id="KW-1133">Transmembrane helix</keyword>
<keyword evidence="2" id="KW-0812">Transmembrane</keyword>
<keyword evidence="4" id="KW-1185">Reference proteome</keyword>
<feature type="compositionally biased region" description="Low complexity" evidence="1">
    <location>
        <begin position="156"/>
        <end position="216"/>
    </location>
</feature>
<dbReference type="EMBL" id="JBHLUD010000007">
    <property type="protein sequence ID" value="MFC0543908.1"/>
    <property type="molecule type" value="Genomic_DNA"/>
</dbReference>
<evidence type="ECO:0000313" key="3">
    <source>
        <dbReference type="EMBL" id="MFC0543908.1"/>
    </source>
</evidence>
<keyword evidence="2" id="KW-0472">Membrane</keyword>
<proteinExistence type="predicted"/>
<dbReference type="RefSeq" id="WP_273935395.1">
    <property type="nucleotide sequence ID" value="NZ_CP097263.1"/>
</dbReference>
<evidence type="ECO:0000256" key="2">
    <source>
        <dbReference type="SAM" id="Phobius"/>
    </source>
</evidence>
<feature type="transmembrane region" description="Helical" evidence="2">
    <location>
        <begin position="80"/>
        <end position="97"/>
    </location>
</feature>
<name>A0ABV6MU99_9PSEU</name>
<sequence>MAGSVIGRAWRAFSRWRRSRPFWAGLFLLLSGLIILFPPFASLKLGSMAIAIQTIGGLSGALIGSLLVVCALTMWLRAQFRLAAGIAALILSLTALITTNLGGFLVGTLLGLLGAALALSWTPKTRKRKAAKAVPPAAAALVLLLGLTAHGLGDSPRALADPTPSSTSATSTTTAATATTTTTVAPTSTTLPSSSTSATATSTTTSAAETSTTTATPSPPALPAGTRVWTLESPSVAMSGLAYHGVVDTVVGGRTIKVLKFTATSVKIKNLVQTADRGGGHKIVTTAAAGSTSTLSGDTITMLTAEIKGTAAVTIIPGLPPLRLPIDYTATSPPLITPPEVTFENVVVTNADQIGGTLTIPGAHIVAT</sequence>
<evidence type="ECO:0000313" key="4">
    <source>
        <dbReference type="Proteomes" id="UP001589810"/>
    </source>
</evidence>
<accession>A0ABV6MU99</accession>
<feature type="transmembrane region" description="Helical" evidence="2">
    <location>
        <begin position="47"/>
        <end position="73"/>
    </location>
</feature>
<feature type="transmembrane region" description="Helical" evidence="2">
    <location>
        <begin position="103"/>
        <end position="121"/>
    </location>
</feature>
<comment type="caution">
    <text evidence="3">The sequence shown here is derived from an EMBL/GenBank/DDBJ whole genome shotgun (WGS) entry which is preliminary data.</text>
</comment>
<organism evidence="3 4">
    <name type="scientific">Kutzneria chonburiensis</name>
    <dbReference type="NCBI Taxonomy" id="1483604"/>
    <lineage>
        <taxon>Bacteria</taxon>
        <taxon>Bacillati</taxon>
        <taxon>Actinomycetota</taxon>
        <taxon>Actinomycetes</taxon>
        <taxon>Pseudonocardiales</taxon>
        <taxon>Pseudonocardiaceae</taxon>
        <taxon>Kutzneria</taxon>
    </lineage>
</organism>
<reference evidence="3 4" key="1">
    <citation type="submission" date="2024-09" db="EMBL/GenBank/DDBJ databases">
        <authorList>
            <person name="Sun Q."/>
            <person name="Mori K."/>
        </authorList>
    </citation>
    <scope>NUCLEOTIDE SEQUENCE [LARGE SCALE GENOMIC DNA]</scope>
    <source>
        <strain evidence="3 4">TBRC 1432</strain>
    </source>
</reference>
<feature type="transmembrane region" description="Helical" evidence="2">
    <location>
        <begin position="21"/>
        <end position="41"/>
    </location>
</feature>
<evidence type="ECO:0000256" key="1">
    <source>
        <dbReference type="SAM" id="MobiDB-lite"/>
    </source>
</evidence>
<gene>
    <name evidence="3" type="ORF">ACFFH7_20560</name>
</gene>
<feature type="transmembrane region" description="Helical" evidence="2">
    <location>
        <begin position="133"/>
        <end position="153"/>
    </location>
</feature>
<dbReference type="Pfam" id="PF19609">
    <property type="entry name" value="DUF6114"/>
    <property type="match status" value="1"/>
</dbReference>
<feature type="region of interest" description="Disordered" evidence="1">
    <location>
        <begin position="156"/>
        <end position="225"/>
    </location>
</feature>
<dbReference type="Proteomes" id="UP001589810">
    <property type="component" value="Unassembled WGS sequence"/>
</dbReference>
<protein>
    <submittedName>
        <fullName evidence="3">DUF6114 domain-containing protein</fullName>
    </submittedName>
</protein>